<keyword evidence="9" id="KW-1185">Reference proteome</keyword>
<dbReference type="InterPro" id="IPR036522">
    <property type="entry name" value="MoaC_sf"/>
</dbReference>
<dbReference type="CDD" id="cd01420">
    <property type="entry name" value="MoaC_PE"/>
    <property type="match status" value="1"/>
</dbReference>
<dbReference type="InterPro" id="IPR002820">
    <property type="entry name" value="Mopterin_CF_biosynth-C_dom"/>
</dbReference>
<sequence>MEFTHFNAEGLPKMVDVGDKEETERVAIAYGKITAKKETINLIRDGKIKKGDVLSVAQVAGIMAAKKTSDIIPMTHNIFLTSVDMTFNYGEDFIEVYSKVKTTSSTGVEIEALNSVTTALLTIYDMAKAVDRAMVIEDVKLIKKTGGKSGVFLRKIKGKVVSVNISETKGVVKVPIDKGEFIEGFGLKDDAHAGKWHRQVSLLGVESIDKMKREGLDDLQLGDFAENITTSGILLYELPIGTKLKVGECELEVTQIGKKCHEGCAIKKKVGDCVMPREGIFARVLKGGVIKAGDDIEIM</sequence>
<comment type="caution">
    <text evidence="8">The sequence shown here is derived from an EMBL/GenBank/DDBJ whole genome shotgun (WGS) entry which is preliminary data.</text>
</comment>
<dbReference type="OrthoDB" id="9794429at2"/>
<evidence type="ECO:0000256" key="2">
    <source>
        <dbReference type="ARBA" id="ARBA00005046"/>
    </source>
</evidence>
<comment type="function">
    <text evidence="6">Catalyzes the conversion of (8S)-3',8-cyclo-7,8-dihydroguanosine 5'-triphosphate to cyclic pyranopterin monophosphate (cPMP).</text>
</comment>
<dbReference type="EC" id="4.6.1.17" evidence="3 6"/>
<protein>
    <recommendedName>
        <fullName evidence="3 6">Cyclic pyranopterin monophosphate synthase</fullName>
        <ecNumber evidence="3 6">4.6.1.17</ecNumber>
    </recommendedName>
    <alternativeName>
        <fullName evidence="6">Molybdenum cofactor biosynthesis protein C</fullName>
    </alternativeName>
</protein>
<feature type="active site" evidence="6">
    <location>
        <position position="125"/>
    </location>
</feature>
<evidence type="ECO:0000256" key="3">
    <source>
        <dbReference type="ARBA" id="ARBA00012575"/>
    </source>
</evidence>
<evidence type="ECO:0000313" key="9">
    <source>
        <dbReference type="Proteomes" id="UP000298381"/>
    </source>
</evidence>
<comment type="pathway">
    <text evidence="2 6">Cofactor biosynthesis; molybdopterin biosynthesis.</text>
</comment>
<dbReference type="Proteomes" id="UP000298381">
    <property type="component" value="Unassembled WGS sequence"/>
</dbReference>
<evidence type="ECO:0000259" key="7">
    <source>
        <dbReference type="PROSITE" id="PS51340"/>
    </source>
</evidence>
<dbReference type="SUPFAM" id="SSF55040">
    <property type="entry name" value="Molybdenum cofactor biosynthesis protein C, MoaC"/>
    <property type="match status" value="1"/>
</dbReference>
<name>A0A4Z0D930_9FIRM</name>
<keyword evidence="4 6" id="KW-0501">Molybdenum cofactor biosynthesis</keyword>
<dbReference type="Pfam" id="PF03473">
    <property type="entry name" value="MOSC"/>
    <property type="match status" value="1"/>
</dbReference>
<feature type="binding site" evidence="6">
    <location>
        <begin position="110"/>
        <end position="111"/>
    </location>
    <ligand>
        <name>substrate</name>
    </ligand>
</feature>
<dbReference type="Gene3D" id="3.30.70.640">
    <property type="entry name" value="Molybdopterin cofactor biosynthesis C (MoaC) domain"/>
    <property type="match status" value="1"/>
</dbReference>
<comment type="similarity">
    <text evidence="6">Belongs to the MoaC family.</text>
</comment>
<evidence type="ECO:0000256" key="6">
    <source>
        <dbReference type="HAMAP-Rule" id="MF_01224"/>
    </source>
</evidence>
<evidence type="ECO:0000256" key="1">
    <source>
        <dbReference type="ARBA" id="ARBA00001637"/>
    </source>
</evidence>
<dbReference type="NCBIfam" id="TIGR00581">
    <property type="entry name" value="moaC"/>
    <property type="match status" value="1"/>
</dbReference>
<organism evidence="8 9">
    <name type="scientific">Soehngenia longivitae</name>
    <dbReference type="NCBI Taxonomy" id="2562294"/>
    <lineage>
        <taxon>Bacteria</taxon>
        <taxon>Bacillati</taxon>
        <taxon>Bacillota</taxon>
        <taxon>Tissierellia</taxon>
        <taxon>Tissierellales</taxon>
        <taxon>Tissierellaceae</taxon>
        <taxon>Soehngenia</taxon>
    </lineage>
</organism>
<evidence type="ECO:0000256" key="5">
    <source>
        <dbReference type="ARBA" id="ARBA00023239"/>
    </source>
</evidence>
<evidence type="ECO:0000256" key="4">
    <source>
        <dbReference type="ARBA" id="ARBA00023150"/>
    </source>
</evidence>
<dbReference type="HAMAP" id="MF_01224_B">
    <property type="entry name" value="MoaC_B"/>
    <property type="match status" value="1"/>
</dbReference>
<dbReference type="GO" id="GO:0030170">
    <property type="term" value="F:pyridoxal phosphate binding"/>
    <property type="evidence" value="ECO:0007669"/>
    <property type="project" value="InterPro"/>
</dbReference>
<evidence type="ECO:0000313" key="8">
    <source>
        <dbReference type="EMBL" id="TFZ41384.1"/>
    </source>
</evidence>
<dbReference type="InterPro" id="IPR005302">
    <property type="entry name" value="MoCF_Sase_C"/>
</dbReference>
<dbReference type="GO" id="GO:0030151">
    <property type="term" value="F:molybdenum ion binding"/>
    <property type="evidence" value="ECO:0007669"/>
    <property type="project" value="InterPro"/>
</dbReference>
<dbReference type="PROSITE" id="PS51340">
    <property type="entry name" value="MOSC"/>
    <property type="match status" value="1"/>
</dbReference>
<dbReference type="Gene3D" id="2.40.33.20">
    <property type="entry name" value="PK beta-barrel domain-like"/>
    <property type="match status" value="1"/>
</dbReference>
<dbReference type="InterPro" id="IPR052716">
    <property type="entry name" value="MOSC_domain"/>
</dbReference>
<dbReference type="SUPFAM" id="SSF50800">
    <property type="entry name" value="PK beta-barrel domain-like"/>
    <property type="match status" value="1"/>
</dbReference>
<dbReference type="NCBIfam" id="NF006870">
    <property type="entry name" value="PRK09364.1"/>
    <property type="match status" value="1"/>
</dbReference>
<keyword evidence="5 6" id="KW-0456">Lyase</keyword>
<dbReference type="Pfam" id="PF01967">
    <property type="entry name" value="MoaC"/>
    <property type="match status" value="1"/>
</dbReference>
<feature type="binding site" evidence="6">
    <location>
        <begin position="74"/>
        <end position="76"/>
    </location>
    <ligand>
        <name>substrate</name>
    </ligand>
</feature>
<dbReference type="InterPro" id="IPR011037">
    <property type="entry name" value="Pyrv_Knase-like_insert_dom_sf"/>
</dbReference>
<proteinExistence type="inferred from homology"/>
<dbReference type="GO" id="GO:0061799">
    <property type="term" value="F:cyclic pyranopterin monophosphate synthase activity"/>
    <property type="evidence" value="ECO:0007669"/>
    <property type="project" value="UniProtKB-UniRule"/>
</dbReference>
<dbReference type="InterPro" id="IPR023045">
    <property type="entry name" value="MoaC"/>
</dbReference>
<gene>
    <name evidence="6 8" type="primary">moaC</name>
    <name evidence="8" type="ORF">E4100_02070</name>
</gene>
<comment type="subunit">
    <text evidence="6">Homohexamer; trimer of dimers.</text>
</comment>
<comment type="catalytic activity">
    <reaction evidence="1 6">
        <text>(8S)-3',8-cyclo-7,8-dihydroguanosine 5'-triphosphate = cyclic pyranopterin phosphate + diphosphate</text>
        <dbReference type="Rhea" id="RHEA:49580"/>
        <dbReference type="ChEBI" id="CHEBI:33019"/>
        <dbReference type="ChEBI" id="CHEBI:59648"/>
        <dbReference type="ChEBI" id="CHEBI:131766"/>
        <dbReference type="EC" id="4.6.1.17"/>
    </reaction>
</comment>
<dbReference type="PANTHER" id="PTHR36930">
    <property type="entry name" value="METAL-SULFUR CLUSTER BIOSYNTHESIS PROTEINS YUAD-RELATED"/>
    <property type="match status" value="1"/>
</dbReference>
<dbReference type="UniPathway" id="UPA00344"/>
<dbReference type="EMBL" id="SRIB01000002">
    <property type="protein sequence ID" value="TFZ41384.1"/>
    <property type="molecule type" value="Genomic_DNA"/>
</dbReference>
<dbReference type="PANTHER" id="PTHR36930:SF1">
    <property type="entry name" value="MOSC DOMAIN-CONTAINING PROTEIN"/>
    <property type="match status" value="1"/>
</dbReference>
<reference evidence="8 9" key="1">
    <citation type="submission" date="2019-03" db="EMBL/GenBank/DDBJ databases">
        <title>Draft genome sequence data and analysis of a Fermenting Bacterium, Soehngenia longevitae strain 1933PT, isolated from petroleum reservoir in Azerbaijan.</title>
        <authorList>
            <person name="Grouzdev D.S."/>
            <person name="Bidzhieva S.K."/>
            <person name="Sokolova D.S."/>
            <person name="Tourova T.P."/>
            <person name="Poltaraus A.B."/>
            <person name="Nazina T.N."/>
        </authorList>
    </citation>
    <scope>NUCLEOTIDE SEQUENCE [LARGE SCALE GENOMIC DNA]</scope>
    <source>
        <strain evidence="8 9">1933P</strain>
    </source>
</reference>
<dbReference type="InterPro" id="IPR047594">
    <property type="entry name" value="MoaC_bact/euk"/>
</dbReference>
<dbReference type="GO" id="GO:0006777">
    <property type="term" value="P:Mo-molybdopterin cofactor biosynthetic process"/>
    <property type="evidence" value="ECO:0007669"/>
    <property type="project" value="UniProtKB-UniRule"/>
</dbReference>
<dbReference type="AlphaFoldDB" id="A0A4Z0D930"/>
<feature type="domain" description="MOSC" evidence="7">
    <location>
        <begin position="174"/>
        <end position="299"/>
    </location>
</feature>
<accession>A0A4Z0D930</accession>